<sequence>MIEIREERRGKLTKKFEAIFTGLFEQYFK</sequence>
<evidence type="ECO:0000313" key="1">
    <source>
        <dbReference type="EMBL" id="MBM7621677.1"/>
    </source>
</evidence>
<gene>
    <name evidence="1" type="ORF">JOC95_003566</name>
</gene>
<organism evidence="1 2">
    <name type="scientific">Sutcliffiella tianshenii</name>
    <dbReference type="NCBI Taxonomy" id="1463404"/>
    <lineage>
        <taxon>Bacteria</taxon>
        <taxon>Bacillati</taxon>
        <taxon>Bacillota</taxon>
        <taxon>Bacilli</taxon>
        <taxon>Bacillales</taxon>
        <taxon>Bacillaceae</taxon>
        <taxon>Sutcliffiella</taxon>
    </lineage>
</organism>
<comment type="caution">
    <text evidence="1">The sequence shown here is derived from an EMBL/GenBank/DDBJ whole genome shotgun (WGS) entry which is preliminary data.</text>
</comment>
<evidence type="ECO:0000313" key="2">
    <source>
        <dbReference type="Proteomes" id="UP000737402"/>
    </source>
</evidence>
<dbReference type="EMBL" id="JAFBED010000009">
    <property type="protein sequence ID" value="MBM7621677.1"/>
    <property type="molecule type" value="Genomic_DNA"/>
</dbReference>
<accession>A0ABS2P4X0</accession>
<dbReference type="Proteomes" id="UP000737402">
    <property type="component" value="Unassembled WGS sequence"/>
</dbReference>
<keyword evidence="2" id="KW-1185">Reference proteome</keyword>
<protein>
    <submittedName>
        <fullName evidence="1">Uncharacterized protein</fullName>
    </submittedName>
</protein>
<reference evidence="1 2" key="1">
    <citation type="submission" date="2021-01" db="EMBL/GenBank/DDBJ databases">
        <title>Genomic Encyclopedia of Type Strains, Phase IV (KMG-IV): sequencing the most valuable type-strain genomes for metagenomic binning, comparative biology and taxonomic classification.</title>
        <authorList>
            <person name="Goeker M."/>
        </authorList>
    </citation>
    <scope>NUCLEOTIDE SEQUENCE [LARGE SCALE GENOMIC DNA]</scope>
    <source>
        <strain evidence="1 2">DSM 25879</strain>
    </source>
</reference>
<name>A0ABS2P4X0_9BACI</name>
<proteinExistence type="predicted"/>